<evidence type="ECO:0000256" key="19">
    <source>
        <dbReference type="SAM" id="Phobius"/>
    </source>
</evidence>
<dbReference type="Pfam" id="PF01148">
    <property type="entry name" value="CTP_transf_1"/>
    <property type="match status" value="1"/>
</dbReference>
<dbReference type="AlphaFoldDB" id="A0A9X1X602"/>
<evidence type="ECO:0000256" key="8">
    <source>
        <dbReference type="ARBA" id="ARBA00022475"/>
    </source>
</evidence>
<evidence type="ECO:0000256" key="1">
    <source>
        <dbReference type="ARBA" id="ARBA00001698"/>
    </source>
</evidence>
<evidence type="ECO:0000313" key="20">
    <source>
        <dbReference type="EMBL" id="MCJ8211762.1"/>
    </source>
</evidence>
<evidence type="ECO:0000256" key="10">
    <source>
        <dbReference type="ARBA" id="ARBA00022679"/>
    </source>
</evidence>
<gene>
    <name evidence="20" type="ORF">MUY27_18735</name>
</gene>
<comment type="pathway">
    <text evidence="3 18">Phospholipid metabolism; CDP-diacylglycerol biosynthesis; CDP-diacylglycerol from sn-glycerol 3-phosphate: step 3/3.</text>
</comment>
<comment type="pathway">
    <text evidence="4">Lipid metabolism.</text>
</comment>
<feature type="transmembrane region" description="Helical" evidence="19">
    <location>
        <begin position="205"/>
        <end position="224"/>
    </location>
</feature>
<dbReference type="RefSeq" id="WP_245132667.1">
    <property type="nucleotide sequence ID" value="NZ_JALJEJ010000012.1"/>
</dbReference>
<feature type="transmembrane region" description="Helical" evidence="19">
    <location>
        <begin position="112"/>
        <end position="133"/>
    </location>
</feature>
<dbReference type="PANTHER" id="PTHR46382">
    <property type="entry name" value="PHOSPHATIDATE CYTIDYLYLTRANSFERASE"/>
    <property type="match status" value="1"/>
</dbReference>
<name>A0A9X1X602_9SPHI</name>
<keyword evidence="15 19" id="KW-0472">Membrane</keyword>
<evidence type="ECO:0000256" key="16">
    <source>
        <dbReference type="ARBA" id="ARBA00023209"/>
    </source>
</evidence>
<evidence type="ECO:0000256" key="12">
    <source>
        <dbReference type="ARBA" id="ARBA00022695"/>
    </source>
</evidence>
<evidence type="ECO:0000256" key="17">
    <source>
        <dbReference type="ARBA" id="ARBA00023264"/>
    </source>
</evidence>
<evidence type="ECO:0000313" key="21">
    <source>
        <dbReference type="Proteomes" id="UP001139450"/>
    </source>
</evidence>
<reference evidence="20" key="1">
    <citation type="submission" date="2022-04" db="EMBL/GenBank/DDBJ databases">
        <title>Mucilaginibacter sp. RS28 isolated from freshwater.</title>
        <authorList>
            <person name="Ko S.-R."/>
        </authorList>
    </citation>
    <scope>NUCLEOTIDE SEQUENCE</scope>
    <source>
        <strain evidence="20">RS28</strain>
    </source>
</reference>
<evidence type="ECO:0000256" key="14">
    <source>
        <dbReference type="ARBA" id="ARBA00023098"/>
    </source>
</evidence>
<evidence type="ECO:0000256" key="9">
    <source>
        <dbReference type="ARBA" id="ARBA00022516"/>
    </source>
</evidence>
<keyword evidence="16" id="KW-0594">Phospholipid biosynthesis</keyword>
<dbReference type="EC" id="2.7.7.41" evidence="6 18"/>
<evidence type="ECO:0000256" key="7">
    <source>
        <dbReference type="ARBA" id="ARBA00019373"/>
    </source>
</evidence>
<comment type="subcellular location">
    <subcellularLocation>
        <location evidence="2">Cell membrane</location>
        <topology evidence="2">Multi-pass membrane protein</topology>
    </subcellularLocation>
</comment>
<dbReference type="EMBL" id="JALJEJ010000012">
    <property type="protein sequence ID" value="MCJ8211762.1"/>
    <property type="molecule type" value="Genomic_DNA"/>
</dbReference>
<dbReference type="InterPro" id="IPR000374">
    <property type="entry name" value="PC_trans"/>
</dbReference>
<keyword evidence="8" id="KW-1003">Cell membrane</keyword>
<evidence type="ECO:0000256" key="3">
    <source>
        <dbReference type="ARBA" id="ARBA00005119"/>
    </source>
</evidence>
<dbReference type="GO" id="GO:0005886">
    <property type="term" value="C:plasma membrane"/>
    <property type="evidence" value="ECO:0007669"/>
    <property type="project" value="UniProtKB-SubCell"/>
</dbReference>
<evidence type="ECO:0000256" key="18">
    <source>
        <dbReference type="RuleBase" id="RU003938"/>
    </source>
</evidence>
<keyword evidence="17" id="KW-1208">Phospholipid metabolism</keyword>
<organism evidence="20 21">
    <name type="scientific">Mucilaginibacter straminoryzae</name>
    <dbReference type="NCBI Taxonomy" id="2932774"/>
    <lineage>
        <taxon>Bacteria</taxon>
        <taxon>Pseudomonadati</taxon>
        <taxon>Bacteroidota</taxon>
        <taxon>Sphingobacteriia</taxon>
        <taxon>Sphingobacteriales</taxon>
        <taxon>Sphingobacteriaceae</taxon>
        <taxon>Mucilaginibacter</taxon>
    </lineage>
</organism>
<dbReference type="Proteomes" id="UP001139450">
    <property type="component" value="Unassembled WGS sequence"/>
</dbReference>
<dbReference type="GO" id="GO:0004605">
    <property type="term" value="F:phosphatidate cytidylyltransferase activity"/>
    <property type="evidence" value="ECO:0007669"/>
    <property type="project" value="UniProtKB-EC"/>
</dbReference>
<feature type="transmembrane region" description="Helical" evidence="19">
    <location>
        <begin position="6"/>
        <end position="36"/>
    </location>
</feature>
<keyword evidence="14" id="KW-0443">Lipid metabolism</keyword>
<accession>A0A9X1X602</accession>
<feature type="transmembrane region" description="Helical" evidence="19">
    <location>
        <begin position="57"/>
        <end position="74"/>
    </location>
</feature>
<keyword evidence="21" id="KW-1185">Reference proteome</keyword>
<evidence type="ECO:0000256" key="11">
    <source>
        <dbReference type="ARBA" id="ARBA00022692"/>
    </source>
</evidence>
<evidence type="ECO:0000256" key="13">
    <source>
        <dbReference type="ARBA" id="ARBA00022989"/>
    </source>
</evidence>
<evidence type="ECO:0000256" key="6">
    <source>
        <dbReference type="ARBA" id="ARBA00012487"/>
    </source>
</evidence>
<feature type="transmembrane region" description="Helical" evidence="19">
    <location>
        <begin position="180"/>
        <end position="199"/>
    </location>
</feature>
<dbReference type="PANTHER" id="PTHR46382:SF1">
    <property type="entry name" value="PHOSPHATIDATE CYTIDYLYLTRANSFERASE"/>
    <property type="match status" value="1"/>
</dbReference>
<evidence type="ECO:0000256" key="15">
    <source>
        <dbReference type="ARBA" id="ARBA00023136"/>
    </source>
</evidence>
<feature type="transmembrane region" description="Helical" evidence="19">
    <location>
        <begin position="139"/>
        <end position="159"/>
    </location>
</feature>
<keyword evidence="10 18" id="KW-0808">Transferase</keyword>
<evidence type="ECO:0000256" key="2">
    <source>
        <dbReference type="ARBA" id="ARBA00004651"/>
    </source>
</evidence>
<dbReference type="GO" id="GO:0016024">
    <property type="term" value="P:CDP-diacylglycerol biosynthetic process"/>
    <property type="evidence" value="ECO:0007669"/>
    <property type="project" value="TreeGrafter"/>
</dbReference>
<protein>
    <recommendedName>
        <fullName evidence="7 18">Phosphatidate cytidylyltransferase</fullName>
        <ecNumber evidence="6 18">2.7.7.41</ecNumber>
    </recommendedName>
</protein>
<comment type="similarity">
    <text evidence="5 18">Belongs to the CDS family.</text>
</comment>
<feature type="transmembrane region" description="Helical" evidence="19">
    <location>
        <begin position="80"/>
        <end position="100"/>
    </location>
</feature>
<evidence type="ECO:0000256" key="5">
    <source>
        <dbReference type="ARBA" id="ARBA00010185"/>
    </source>
</evidence>
<feature type="transmembrane region" description="Helical" evidence="19">
    <location>
        <begin position="251"/>
        <end position="269"/>
    </location>
</feature>
<keyword evidence="9" id="KW-0444">Lipid biosynthesis</keyword>
<keyword evidence="12 18" id="KW-0548">Nucleotidyltransferase</keyword>
<comment type="caution">
    <text evidence="20">The sequence shown here is derived from an EMBL/GenBank/DDBJ whole genome shotgun (WGS) entry which is preliminary data.</text>
</comment>
<evidence type="ECO:0000256" key="4">
    <source>
        <dbReference type="ARBA" id="ARBA00005189"/>
    </source>
</evidence>
<dbReference type="PROSITE" id="PS01315">
    <property type="entry name" value="CDS"/>
    <property type="match status" value="1"/>
</dbReference>
<comment type="catalytic activity">
    <reaction evidence="1 18">
        <text>a 1,2-diacyl-sn-glycero-3-phosphate + CTP + H(+) = a CDP-1,2-diacyl-sn-glycerol + diphosphate</text>
        <dbReference type="Rhea" id="RHEA:16229"/>
        <dbReference type="ChEBI" id="CHEBI:15378"/>
        <dbReference type="ChEBI" id="CHEBI:33019"/>
        <dbReference type="ChEBI" id="CHEBI:37563"/>
        <dbReference type="ChEBI" id="CHEBI:58332"/>
        <dbReference type="ChEBI" id="CHEBI:58608"/>
        <dbReference type="EC" id="2.7.7.41"/>
    </reaction>
</comment>
<keyword evidence="13 19" id="KW-1133">Transmembrane helix</keyword>
<sequence length="270" mass="29872">MKTRAITGFFFVVIMLGSFFAGPIVYSVFFCLLSLLCLQEFYRLVRGAGIAVNQQTGLVNGAGIFAAVALSFYLNNALLSHKLVLLLAVTLSSIFIQELFKRSETPFTNIGFTFLGLIFTIVPFSFFHALGFVNGAFNSHFPMAFLIMLWANDTGAYLSGRWLGRTKLFERHSPKKTWEGFFGGVVIASLAGFIISLYFKELLWNQWISAAIIIGCVGTMGDLVESMFKRSLNIKDSGGILPGHGGLLDRFDGLLLAAPIVYTYLYFVLN</sequence>
<proteinExistence type="inferred from homology"/>
<keyword evidence="11 18" id="KW-0812">Transmembrane</keyword>